<dbReference type="InterPro" id="IPR029044">
    <property type="entry name" value="Nucleotide-diphossugar_trans"/>
</dbReference>
<dbReference type="SUPFAM" id="SSF53448">
    <property type="entry name" value="Nucleotide-diphospho-sugar transferases"/>
    <property type="match status" value="1"/>
</dbReference>
<dbReference type="Pfam" id="PF00535">
    <property type="entry name" value="Glycos_transf_2"/>
    <property type="match status" value="1"/>
</dbReference>
<protein>
    <submittedName>
        <fullName evidence="4">Glycosyltransferase</fullName>
    </submittedName>
</protein>
<sequence length="412" mass="48293">MSVEVSIIMNSYNKYPQNLYSLQSLKHQTFDPSKMEVIFVDDASTDRTPKLRGLRTPYPFHYIRTERNVGRSEVKNIGIRAARGKIIIVMDAEMLVHPKLVEMHHRYHTREDRLVVTGCLRHHGLFSVLQPAFNHGQFARFYSLIRKRPSLRRKFRLKSAKARLNVAKISARVRKTKKPMRLLTEWGIKRRTYRKYAFPDPLRGEVIRRFGQRYEGYHFPWYCVVTHCISVRKSLFDEVGPFYEGFEGWGFEDWEFGYRLHQAGAKFLDDARAPIYHQEHPVKPYSSIRMDNLKNYQRFLNRHRDFAVGVHTMLLLGLRDFVSVNGIMTDFKALSADDPEIGQTMQSACLVLFDSVAQRLVDQSRIENLSETLQQHDAKMFRIFSSKLEAWRNGGQYPQFTAGMDELLAYRG</sequence>
<gene>
    <name evidence="4" type="ORF">EAV92_06970</name>
</gene>
<dbReference type="AlphaFoldDB" id="A0A3G3JVX2"/>
<dbReference type="PANTHER" id="PTHR43685:SF2">
    <property type="entry name" value="GLYCOSYLTRANSFERASE 2-LIKE DOMAIN-CONTAINING PROTEIN"/>
    <property type="match status" value="1"/>
</dbReference>
<keyword evidence="1 4" id="KW-0808">Transferase</keyword>
<feature type="domain" description="Galactosyltransferase C-terminal" evidence="3">
    <location>
        <begin position="216"/>
        <end position="267"/>
    </location>
</feature>
<organism evidence="4 5">
    <name type="scientific">Cohnella candidum</name>
    <dbReference type="NCBI Taxonomy" id="2674991"/>
    <lineage>
        <taxon>Bacteria</taxon>
        <taxon>Bacillati</taxon>
        <taxon>Bacillota</taxon>
        <taxon>Bacilli</taxon>
        <taxon>Bacillales</taxon>
        <taxon>Paenibacillaceae</taxon>
        <taxon>Cohnella</taxon>
    </lineage>
</organism>
<dbReference type="Proteomes" id="UP000269097">
    <property type="component" value="Chromosome"/>
</dbReference>
<dbReference type="InterPro" id="IPR001173">
    <property type="entry name" value="Glyco_trans_2-like"/>
</dbReference>
<evidence type="ECO:0000256" key="1">
    <source>
        <dbReference type="ARBA" id="ARBA00022679"/>
    </source>
</evidence>
<evidence type="ECO:0000259" key="3">
    <source>
        <dbReference type="Pfam" id="PF02709"/>
    </source>
</evidence>
<name>A0A3G3JVX2_9BACL</name>
<evidence type="ECO:0000313" key="4">
    <source>
        <dbReference type="EMBL" id="AYQ72334.1"/>
    </source>
</evidence>
<dbReference type="GO" id="GO:0016740">
    <property type="term" value="F:transferase activity"/>
    <property type="evidence" value="ECO:0007669"/>
    <property type="project" value="UniProtKB-KW"/>
</dbReference>
<dbReference type="InterPro" id="IPR027791">
    <property type="entry name" value="Galactosyl_T_C"/>
</dbReference>
<dbReference type="EMBL" id="CP033433">
    <property type="protein sequence ID" value="AYQ72334.1"/>
    <property type="molecule type" value="Genomic_DNA"/>
</dbReference>
<evidence type="ECO:0000259" key="2">
    <source>
        <dbReference type="Pfam" id="PF00535"/>
    </source>
</evidence>
<dbReference type="Gene3D" id="3.90.550.10">
    <property type="entry name" value="Spore Coat Polysaccharide Biosynthesis Protein SpsA, Chain A"/>
    <property type="match status" value="1"/>
</dbReference>
<feature type="domain" description="Glycosyltransferase 2-like" evidence="2">
    <location>
        <begin position="6"/>
        <end position="127"/>
    </location>
</feature>
<accession>A0A3G3JVX2</accession>
<dbReference type="InterPro" id="IPR050834">
    <property type="entry name" value="Glycosyltransf_2"/>
</dbReference>
<dbReference type="Pfam" id="PF02709">
    <property type="entry name" value="Glyco_transf_7C"/>
    <property type="match status" value="1"/>
</dbReference>
<evidence type="ECO:0000313" key="5">
    <source>
        <dbReference type="Proteomes" id="UP000269097"/>
    </source>
</evidence>
<keyword evidence="5" id="KW-1185">Reference proteome</keyword>
<proteinExistence type="predicted"/>
<dbReference type="CDD" id="cd00761">
    <property type="entry name" value="Glyco_tranf_GTA_type"/>
    <property type="match status" value="1"/>
</dbReference>
<dbReference type="KEGG" id="coh:EAV92_06970"/>
<dbReference type="PANTHER" id="PTHR43685">
    <property type="entry name" value="GLYCOSYLTRANSFERASE"/>
    <property type="match status" value="1"/>
</dbReference>
<reference evidence="4 5" key="1">
    <citation type="submission" date="2018-10" db="EMBL/GenBank/DDBJ databases">
        <title>Genome Sequence of Cohnella sp.</title>
        <authorList>
            <person name="Srinivasan S."/>
            <person name="Kim M.K."/>
        </authorList>
    </citation>
    <scope>NUCLEOTIDE SEQUENCE [LARGE SCALE GENOMIC DNA]</scope>
    <source>
        <strain evidence="4 5">18JY8-7</strain>
    </source>
</reference>